<feature type="compositionally biased region" description="Low complexity" evidence="1">
    <location>
        <begin position="502"/>
        <end position="517"/>
    </location>
</feature>
<dbReference type="RefSeq" id="XP_016266063.1">
    <property type="nucleotide sequence ID" value="XM_016402166.1"/>
</dbReference>
<organism evidence="2 3">
    <name type="scientific">Exophiala oligosperma</name>
    <dbReference type="NCBI Taxonomy" id="215243"/>
    <lineage>
        <taxon>Eukaryota</taxon>
        <taxon>Fungi</taxon>
        <taxon>Dikarya</taxon>
        <taxon>Ascomycota</taxon>
        <taxon>Pezizomycotina</taxon>
        <taxon>Eurotiomycetes</taxon>
        <taxon>Chaetothyriomycetidae</taxon>
        <taxon>Chaetothyriales</taxon>
        <taxon>Herpotrichiellaceae</taxon>
        <taxon>Exophiala</taxon>
    </lineage>
</organism>
<evidence type="ECO:0000313" key="2">
    <source>
        <dbReference type="EMBL" id="KIW45847.1"/>
    </source>
</evidence>
<evidence type="ECO:0000313" key="3">
    <source>
        <dbReference type="Proteomes" id="UP000053342"/>
    </source>
</evidence>
<feature type="compositionally biased region" description="Pro residues" evidence="1">
    <location>
        <begin position="366"/>
        <end position="376"/>
    </location>
</feature>
<feature type="region of interest" description="Disordered" evidence="1">
    <location>
        <begin position="457"/>
        <end position="583"/>
    </location>
</feature>
<feature type="compositionally biased region" description="Basic and acidic residues" evidence="1">
    <location>
        <begin position="332"/>
        <end position="342"/>
    </location>
</feature>
<proteinExistence type="predicted"/>
<sequence>MDHSQLADLLAQTMPQKASNASGNRVTPLSPRQAFQSHVRTLNSRPTTTKPSPAALRSPELQQFSSLQVNSTSPPPRSAARPIAVYGYNDIDLRISRDGQPEFVAEEREAWARPSPLRIRKRPSNDVYVLQPPEPETPVKQPSKETRGLQQFGPMPATADTNERPKTSRGPDIEQGSFDDRYHEEDQNLQSRNSKFAEGSMSNRSAGISSTWHKHGSISSLSDVSDHELTPRASPQRSSVDVDEFKPPAVTPSTLKQRLFKIGSTFKPNERAGKIEDPLPREKKKKGLRKSISMWNFSHLGDKKKAREADLDHDPAPQTATSTVPAPGDKNVLNERKRRAEEAYVQQFGSKRRKSTGAQIPLPELAIPPRPLPVPELPTKAPRGPRRKPSVSSSAIATDSELSDDTSCIDHHKRPTRRELEKENQHLRAMLKQQHVRRKSDGAGVNAPVPACISLDELANDDDTPKMRSAITSGSKEKPPPVPPVPDRVALRNLSNVRNQPKNKTSSANSTSSIAISNDKTKTREQDNIERRPLTDTNTMGLPRPFSIIFEEDEEAIENKTPTPSPKRRVLEPSSVEKRKVRDQISMQMKGVRREQWEWPEDVF</sequence>
<evidence type="ECO:0000256" key="1">
    <source>
        <dbReference type="SAM" id="MobiDB-lite"/>
    </source>
</evidence>
<feature type="compositionally biased region" description="Basic and acidic residues" evidence="1">
    <location>
        <begin position="519"/>
        <end position="534"/>
    </location>
</feature>
<feature type="compositionally biased region" description="Basic and acidic residues" evidence="1">
    <location>
        <begin position="268"/>
        <end position="281"/>
    </location>
</feature>
<feature type="compositionally biased region" description="Polar residues" evidence="1">
    <location>
        <begin position="33"/>
        <end position="51"/>
    </location>
</feature>
<feature type="compositionally biased region" description="Basic and acidic residues" evidence="1">
    <location>
        <begin position="569"/>
        <end position="583"/>
    </location>
</feature>
<dbReference type="VEuPathDB" id="FungiDB:PV06_01558"/>
<feature type="region of interest" description="Disordered" evidence="1">
    <location>
        <begin position="123"/>
        <end position="420"/>
    </location>
</feature>
<name>A0A0D2C7R7_9EURO</name>
<feature type="compositionally biased region" description="Basic and acidic residues" evidence="1">
    <location>
        <begin position="161"/>
        <end position="186"/>
    </location>
</feature>
<protein>
    <submittedName>
        <fullName evidence="2">Uncharacterized protein</fullName>
    </submittedName>
</protein>
<dbReference type="Proteomes" id="UP000053342">
    <property type="component" value="Unassembled WGS sequence"/>
</dbReference>
<feature type="compositionally biased region" description="Polar residues" evidence="1">
    <location>
        <begin position="60"/>
        <end position="72"/>
    </location>
</feature>
<dbReference type="GeneID" id="27353632"/>
<keyword evidence="3" id="KW-1185">Reference proteome</keyword>
<dbReference type="OrthoDB" id="4152101at2759"/>
<dbReference type="HOGENOM" id="CLU_444829_0_0_1"/>
<feature type="compositionally biased region" description="Polar residues" evidence="1">
    <location>
        <begin position="188"/>
        <end position="223"/>
    </location>
</feature>
<gene>
    <name evidence="2" type="ORF">PV06_01558</name>
</gene>
<feature type="compositionally biased region" description="Polar residues" evidence="1">
    <location>
        <begin position="13"/>
        <end position="27"/>
    </location>
</feature>
<reference evidence="2 3" key="1">
    <citation type="submission" date="2015-01" db="EMBL/GenBank/DDBJ databases">
        <title>The Genome Sequence of Exophiala oligosperma CBS72588.</title>
        <authorList>
            <consortium name="The Broad Institute Genomics Platform"/>
            <person name="Cuomo C."/>
            <person name="de Hoog S."/>
            <person name="Gorbushina A."/>
            <person name="Stielow B."/>
            <person name="Teixiera M."/>
            <person name="Abouelleil A."/>
            <person name="Chapman S.B."/>
            <person name="Priest M."/>
            <person name="Young S.K."/>
            <person name="Wortman J."/>
            <person name="Nusbaum C."/>
            <person name="Birren B."/>
        </authorList>
    </citation>
    <scope>NUCLEOTIDE SEQUENCE [LARGE SCALE GENOMIC DNA]</scope>
    <source>
        <strain evidence="2 3">CBS 72588</strain>
    </source>
</reference>
<accession>A0A0D2C7R7</accession>
<dbReference type="AlphaFoldDB" id="A0A0D2C7R7"/>
<feature type="region of interest" description="Disordered" evidence="1">
    <location>
        <begin position="1"/>
        <end position="81"/>
    </location>
</feature>
<dbReference type="EMBL" id="KN847333">
    <property type="protein sequence ID" value="KIW45847.1"/>
    <property type="molecule type" value="Genomic_DNA"/>
</dbReference>
<feature type="compositionally biased region" description="Basic and acidic residues" evidence="1">
    <location>
        <begin position="300"/>
        <end position="315"/>
    </location>
</feature>